<dbReference type="AlphaFoldDB" id="A0A6M0CFS6"/>
<comment type="caution">
    <text evidence="1">The sequence shown here is derived from an EMBL/GenBank/DDBJ whole genome shotgun (WGS) entry which is preliminary data.</text>
</comment>
<dbReference type="Proteomes" id="UP000474296">
    <property type="component" value="Unassembled WGS sequence"/>
</dbReference>
<evidence type="ECO:0000313" key="2">
    <source>
        <dbReference type="Proteomes" id="UP000474296"/>
    </source>
</evidence>
<reference evidence="1 2" key="1">
    <citation type="submission" date="2020-01" db="EMBL/GenBank/DDBJ databases">
        <title>Spongiivirga citrea KCTC 32990T.</title>
        <authorList>
            <person name="Wang G."/>
        </authorList>
    </citation>
    <scope>NUCLEOTIDE SEQUENCE [LARGE SCALE GENOMIC DNA]</scope>
    <source>
        <strain evidence="1 2">KCTC 32990</strain>
    </source>
</reference>
<dbReference type="EMBL" id="JAABOQ010000002">
    <property type="protein sequence ID" value="NER16671.1"/>
    <property type="molecule type" value="Genomic_DNA"/>
</dbReference>
<protein>
    <submittedName>
        <fullName evidence="1">Uncharacterized protein</fullName>
    </submittedName>
</protein>
<dbReference type="RefSeq" id="WP_164030054.1">
    <property type="nucleotide sequence ID" value="NZ_JAABOQ010000002.1"/>
</dbReference>
<keyword evidence="2" id="KW-1185">Reference proteome</keyword>
<organism evidence="1 2">
    <name type="scientific">Spongiivirga citrea</name>
    <dbReference type="NCBI Taxonomy" id="1481457"/>
    <lineage>
        <taxon>Bacteria</taxon>
        <taxon>Pseudomonadati</taxon>
        <taxon>Bacteroidota</taxon>
        <taxon>Flavobacteriia</taxon>
        <taxon>Flavobacteriales</taxon>
        <taxon>Flavobacteriaceae</taxon>
        <taxon>Spongiivirga</taxon>
    </lineage>
</organism>
<accession>A0A6M0CFS6</accession>
<name>A0A6M0CFS6_9FLAO</name>
<evidence type="ECO:0000313" key="1">
    <source>
        <dbReference type="EMBL" id="NER16671.1"/>
    </source>
</evidence>
<sequence>MDQSVIDIIYNEYHQLEHQEVKQTLETLGLEHVMANSEANLNNAIHAILKLAKGNMTEIRRLTECAKIDFRDVIYWASLENK</sequence>
<gene>
    <name evidence="1" type="ORF">GWK10_05580</name>
</gene>
<proteinExistence type="predicted"/>